<evidence type="ECO:0000259" key="2">
    <source>
        <dbReference type="PROSITE" id="PS51502"/>
    </source>
</evidence>
<dbReference type="STRING" id="1073089.A0A1L9RB74"/>
<dbReference type="SUPFAM" id="SSF54909">
    <property type="entry name" value="Dimeric alpha+beta barrel"/>
    <property type="match status" value="1"/>
</dbReference>
<evidence type="ECO:0000256" key="1">
    <source>
        <dbReference type="ARBA" id="ARBA00011738"/>
    </source>
</evidence>
<dbReference type="Gene3D" id="3.30.70.100">
    <property type="match status" value="1"/>
</dbReference>
<dbReference type="GeneID" id="63744618"/>
<dbReference type="InterPro" id="IPR011008">
    <property type="entry name" value="Dimeric_a/b-barrel"/>
</dbReference>
<dbReference type="Pfam" id="PF07876">
    <property type="entry name" value="Dabb"/>
    <property type="match status" value="1"/>
</dbReference>
<dbReference type="PANTHER" id="PTHR33178">
    <property type="match status" value="1"/>
</dbReference>
<reference evidence="4" key="1">
    <citation type="journal article" date="2017" name="Genome Biol.">
        <title>Comparative genomics reveals high biological diversity and specific adaptations in the industrially and medically important fungal genus Aspergillus.</title>
        <authorList>
            <person name="de Vries R.P."/>
            <person name="Riley R."/>
            <person name="Wiebenga A."/>
            <person name="Aguilar-Osorio G."/>
            <person name="Amillis S."/>
            <person name="Uchima C.A."/>
            <person name="Anderluh G."/>
            <person name="Asadollahi M."/>
            <person name="Askin M."/>
            <person name="Barry K."/>
            <person name="Battaglia E."/>
            <person name="Bayram O."/>
            <person name="Benocci T."/>
            <person name="Braus-Stromeyer S.A."/>
            <person name="Caldana C."/>
            <person name="Canovas D."/>
            <person name="Cerqueira G.C."/>
            <person name="Chen F."/>
            <person name="Chen W."/>
            <person name="Choi C."/>
            <person name="Clum A."/>
            <person name="Dos Santos R.A."/>
            <person name="Damasio A.R."/>
            <person name="Diallinas G."/>
            <person name="Emri T."/>
            <person name="Fekete E."/>
            <person name="Flipphi M."/>
            <person name="Freyberg S."/>
            <person name="Gallo A."/>
            <person name="Gournas C."/>
            <person name="Habgood R."/>
            <person name="Hainaut M."/>
            <person name="Harispe M.L."/>
            <person name="Henrissat B."/>
            <person name="Hilden K.S."/>
            <person name="Hope R."/>
            <person name="Hossain A."/>
            <person name="Karabika E."/>
            <person name="Karaffa L."/>
            <person name="Karanyi Z."/>
            <person name="Krasevec N."/>
            <person name="Kuo A."/>
            <person name="Kusch H."/>
            <person name="LaButti K."/>
            <person name="Lagendijk E.L."/>
            <person name="Lapidus A."/>
            <person name="Levasseur A."/>
            <person name="Lindquist E."/>
            <person name="Lipzen A."/>
            <person name="Logrieco A.F."/>
            <person name="MacCabe A."/>
            <person name="Maekelae M.R."/>
            <person name="Malavazi I."/>
            <person name="Melin P."/>
            <person name="Meyer V."/>
            <person name="Mielnichuk N."/>
            <person name="Miskei M."/>
            <person name="Molnar A.P."/>
            <person name="Mule G."/>
            <person name="Ngan C.Y."/>
            <person name="Orejas M."/>
            <person name="Orosz E."/>
            <person name="Ouedraogo J.P."/>
            <person name="Overkamp K.M."/>
            <person name="Park H.-S."/>
            <person name="Perrone G."/>
            <person name="Piumi F."/>
            <person name="Punt P.J."/>
            <person name="Ram A.F."/>
            <person name="Ramon A."/>
            <person name="Rauscher S."/>
            <person name="Record E."/>
            <person name="Riano-Pachon D.M."/>
            <person name="Robert V."/>
            <person name="Roehrig J."/>
            <person name="Ruller R."/>
            <person name="Salamov A."/>
            <person name="Salih N.S."/>
            <person name="Samson R.A."/>
            <person name="Sandor E."/>
            <person name="Sanguinetti M."/>
            <person name="Schuetze T."/>
            <person name="Sepcic K."/>
            <person name="Shelest E."/>
            <person name="Sherlock G."/>
            <person name="Sophianopoulou V."/>
            <person name="Squina F.M."/>
            <person name="Sun H."/>
            <person name="Susca A."/>
            <person name="Todd R.B."/>
            <person name="Tsang A."/>
            <person name="Unkles S.E."/>
            <person name="van de Wiele N."/>
            <person name="van Rossen-Uffink D."/>
            <person name="Oliveira J.V."/>
            <person name="Vesth T.C."/>
            <person name="Visser J."/>
            <person name="Yu J.-H."/>
            <person name="Zhou M."/>
            <person name="Andersen M.R."/>
            <person name="Archer D.B."/>
            <person name="Baker S.E."/>
            <person name="Benoit I."/>
            <person name="Brakhage A.A."/>
            <person name="Braus G.H."/>
            <person name="Fischer R."/>
            <person name="Frisvad J.C."/>
            <person name="Goldman G.H."/>
            <person name="Houbraken J."/>
            <person name="Oakley B."/>
            <person name="Pocsi I."/>
            <person name="Scazzocchio C."/>
            <person name="Seiboth B."/>
            <person name="vanKuyk P.A."/>
            <person name="Wortman J."/>
            <person name="Dyer P.S."/>
            <person name="Grigoriev I.V."/>
        </authorList>
    </citation>
    <scope>NUCLEOTIDE SEQUENCE [LARGE SCALE GENOMIC DNA]</scope>
    <source>
        <strain evidence="4">DTO 134E9</strain>
    </source>
</reference>
<evidence type="ECO:0000313" key="4">
    <source>
        <dbReference type="Proteomes" id="UP000184383"/>
    </source>
</evidence>
<protein>
    <recommendedName>
        <fullName evidence="2">Stress-response A/B barrel domain-containing protein</fullName>
    </recommendedName>
</protein>
<sequence>MEIHLIVLLQFKPETSPTVQHDVAAGFKALKENCIHPGTQKPYILSMKGVSIEGAQNGISHAFVSSFASFEDRDYFVKSDPAHIELVQNAKGYLDKVLVIDFTNGVLIKKL</sequence>
<dbReference type="EMBL" id="KV878215">
    <property type="protein sequence ID" value="OJJ32182.1"/>
    <property type="molecule type" value="Genomic_DNA"/>
</dbReference>
<dbReference type="PANTHER" id="PTHR33178:SF10">
    <property type="entry name" value="STRESS-RESPONSE A_B BARREL DOMAIN-CONTAINING PROTEIN"/>
    <property type="match status" value="1"/>
</dbReference>
<name>A0A1L9RB74_ASPWE</name>
<dbReference type="PROSITE" id="PS51502">
    <property type="entry name" value="S_R_A_B_BARREL"/>
    <property type="match status" value="1"/>
</dbReference>
<dbReference type="Proteomes" id="UP000184383">
    <property type="component" value="Unassembled WGS sequence"/>
</dbReference>
<dbReference type="RefSeq" id="XP_040685859.1">
    <property type="nucleotide sequence ID" value="XM_040828770.1"/>
</dbReference>
<dbReference type="InterPro" id="IPR013097">
    <property type="entry name" value="Dabb"/>
</dbReference>
<dbReference type="VEuPathDB" id="FungiDB:ASPWEDRAFT_117796"/>
<proteinExistence type="predicted"/>
<evidence type="ECO:0000313" key="3">
    <source>
        <dbReference type="EMBL" id="OJJ32182.1"/>
    </source>
</evidence>
<dbReference type="AlphaFoldDB" id="A0A1L9RB74"/>
<dbReference type="InterPro" id="IPR044662">
    <property type="entry name" value="HS1/DABB1-like"/>
</dbReference>
<organism evidence="3 4">
    <name type="scientific">Aspergillus wentii DTO 134E9</name>
    <dbReference type="NCBI Taxonomy" id="1073089"/>
    <lineage>
        <taxon>Eukaryota</taxon>
        <taxon>Fungi</taxon>
        <taxon>Dikarya</taxon>
        <taxon>Ascomycota</taxon>
        <taxon>Pezizomycotina</taxon>
        <taxon>Eurotiomycetes</taxon>
        <taxon>Eurotiomycetidae</taxon>
        <taxon>Eurotiales</taxon>
        <taxon>Aspergillaceae</taxon>
        <taxon>Aspergillus</taxon>
        <taxon>Aspergillus subgen. Cremei</taxon>
    </lineage>
</organism>
<gene>
    <name evidence="3" type="ORF">ASPWEDRAFT_117796</name>
</gene>
<accession>A0A1L9RB74</accession>
<feature type="domain" description="Stress-response A/B barrel" evidence="2">
    <location>
        <begin position="3"/>
        <end position="102"/>
    </location>
</feature>
<keyword evidence="4" id="KW-1185">Reference proteome</keyword>
<comment type="subunit">
    <text evidence="1">Homodimer.</text>
</comment>
<dbReference type="SMART" id="SM00886">
    <property type="entry name" value="Dabb"/>
    <property type="match status" value="1"/>
</dbReference>
<dbReference type="OrthoDB" id="1601230at2759"/>